<dbReference type="GO" id="GO:0006310">
    <property type="term" value="P:DNA recombination"/>
    <property type="evidence" value="ECO:0007669"/>
    <property type="project" value="TreeGrafter"/>
</dbReference>
<evidence type="ECO:0000256" key="2">
    <source>
        <dbReference type="ARBA" id="ARBA00009446"/>
    </source>
</evidence>
<dbReference type="EMBL" id="SLXI01000001">
    <property type="protein sequence ID" value="TCP14320.1"/>
    <property type="molecule type" value="Genomic_DNA"/>
</dbReference>
<keyword evidence="4" id="KW-0479">Metal-binding</keyword>
<dbReference type="InterPro" id="IPR013826">
    <property type="entry name" value="Topo_IA_cen_sub3"/>
</dbReference>
<dbReference type="InterPro" id="IPR013824">
    <property type="entry name" value="Topo_IA_cen_sub1"/>
</dbReference>
<evidence type="ECO:0000256" key="7">
    <source>
        <dbReference type="ARBA" id="ARBA00022833"/>
    </source>
</evidence>
<dbReference type="SMART" id="SM00493">
    <property type="entry name" value="TOPRIM"/>
    <property type="match status" value="1"/>
</dbReference>
<dbReference type="NCBIfam" id="TIGR01056">
    <property type="entry name" value="topB"/>
    <property type="match status" value="1"/>
</dbReference>
<sequence length="677" mass="76175">MKLFLCEKPSQGNDIAKVLGAGTRANGCLFTADKQICVTWGIGHLVEQFQPEEYDPAFKRWSFETLPIIPSQWKLSPKKETKKQYNVVMSLIKKANSVIISTDADREGEMIARELLDIAGFKGQIFRLWLSALDDESIRKALSALKSGKETESLYYAGIGRSRSDWLIGMNFSRLFTLLAQQQGYQGSPLSVGRVQSPTLAMVVNRDREIANFIPKSHFVLITQLQTQQNQTFLAKYVVPENYLDADELCLNEPYIQQVNRDIQNIGTAIVKTVETKREKNVPPLLFALSDLQSECNRLFGMGAQQVLDIAQALYEKHKATTYPRTDCGYLPESQFKDAPKVLSTIIKVNSNWQKILPNLNVIQKSRAWNDKKITAHHGIIPTMGNVDLSVMNDDELKIYDLICRRYLAQFLPYFEVDKTLVQLQCGRHILQARGNLIIANGWKALFGNMKESEADDNQGIPSLSKNQNCQIILSEVKALKTTPPAHYTEGTLLSAMKNAARFVTDERLKQRLRETEGLGTEATRAGLIQGLIDKNFLKKKGKKILATEQANVLIDSLPDLLKNPGLTALWEQALNQIAEGSMTLADFMKKQENFIRMLMNNCLKQGINLGKIEIRKCPLCGKPMRKIQHTKGTFWGCSGYPECQHKEADKKSVSKAKKSSSANVTQQIANLRSLIK</sequence>
<dbReference type="NCBIfam" id="NF005829">
    <property type="entry name" value="PRK07726.1"/>
    <property type="match status" value="1"/>
</dbReference>
<keyword evidence="19" id="KW-1185">Reference proteome</keyword>
<keyword evidence="11 18" id="KW-0413">Isomerase</keyword>
<dbReference type="GO" id="GO:0043597">
    <property type="term" value="C:cytoplasmic replication fork"/>
    <property type="evidence" value="ECO:0007669"/>
    <property type="project" value="TreeGrafter"/>
</dbReference>
<evidence type="ECO:0000256" key="12">
    <source>
        <dbReference type="ARBA" id="ARBA00030003"/>
    </source>
</evidence>
<dbReference type="SMART" id="SM00437">
    <property type="entry name" value="TOP1Ac"/>
    <property type="match status" value="1"/>
</dbReference>
<dbReference type="Pfam" id="PF01131">
    <property type="entry name" value="Topoisom_bac"/>
    <property type="match status" value="1"/>
</dbReference>
<keyword evidence="10" id="KW-0238">DNA-binding</keyword>
<evidence type="ECO:0000256" key="1">
    <source>
        <dbReference type="ARBA" id="ARBA00000213"/>
    </source>
</evidence>
<dbReference type="SMART" id="SM00436">
    <property type="entry name" value="TOP1Bc"/>
    <property type="match status" value="1"/>
</dbReference>
<dbReference type="PANTHER" id="PTHR11390:SF21">
    <property type="entry name" value="DNA TOPOISOMERASE 3-ALPHA"/>
    <property type="match status" value="1"/>
</dbReference>
<evidence type="ECO:0000256" key="11">
    <source>
        <dbReference type="ARBA" id="ARBA00023235"/>
    </source>
</evidence>
<dbReference type="SUPFAM" id="SSF56712">
    <property type="entry name" value="Prokaryotic type I DNA topoisomerase"/>
    <property type="match status" value="1"/>
</dbReference>
<keyword evidence="8" id="KW-0460">Magnesium</keyword>
<dbReference type="GO" id="GO:0003917">
    <property type="term" value="F:DNA topoisomerase type I (single strand cut, ATP-independent) activity"/>
    <property type="evidence" value="ECO:0007669"/>
    <property type="project" value="UniProtKB-EC"/>
</dbReference>
<dbReference type="EC" id="5.6.2.1" evidence="3"/>
<dbReference type="SUPFAM" id="SSF57783">
    <property type="entry name" value="Zinc beta-ribbon"/>
    <property type="match status" value="1"/>
</dbReference>
<evidence type="ECO:0000313" key="18">
    <source>
        <dbReference type="EMBL" id="TCP14320.1"/>
    </source>
</evidence>
<evidence type="ECO:0000256" key="4">
    <source>
        <dbReference type="ARBA" id="ARBA00022723"/>
    </source>
</evidence>
<feature type="domain" description="Toprim" evidence="16">
    <location>
        <begin position="1"/>
        <end position="134"/>
    </location>
</feature>
<dbReference type="InterPro" id="IPR034144">
    <property type="entry name" value="TOPRIM_TopoIII"/>
</dbReference>
<evidence type="ECO:0000256" key="10">
    <source>
        <dbReference type="ARBA" id="ARBA00023125"/>
    </source>
</evidence>
<dbReference type="AlphaFoldDB" id="A0A4V2SJD2"/>
<dbReference type="PROSITE" id="PS52039">
    <property type="entry name" value="TOPO_IA_2"/>
    <property type="match status" value="1"/>
</dbReference>
<evidence type="ECO:0000259" key="17">
    <source>
        <dbReference type="PROSITE" id="PS52039"/>
    </source>
</evidence>
<dbReference type="GO" id="GO:0006281">
    <property type="term" value="P:DNA repair"/>
    <property type="evidence" value="ECO:0007669"/>
    <property type="project" value="TreeGrafter"/>
</dbReference>
<comment type="similarity">
    <text evidence="2">Belongs to the type IA topoisomerase family.</text>
</comment>
<name>A0A4V2SJD2_9PAST</name>
<dbReference type="PROSITE" id="PS00396">
    <property type="entry name" value="TOPO_IA_1"/>
    <property type="match status" value="1"/>
</dbReference>
<dbReference type="Gene3D" id="3.30.65.10">
    <property type="entry name" value="Bacterial Topoisomerase I, domain 1"/>
    <property type="match status" value="1"/>
</dbReference>
<dbReference type="Gene3D" id="2.70.20.10">
    <property type="entry name" value="Topoisomerase I, domain 3"/>
    <property type="match status" value="1"/>
</dbReference>
<keyword evidence="7" id="KW-0862">Zinc</keyword>
<dbReference type="InterPro" id="IPR003602">
    <property type="entry name" value="Topo_IA_DNA-bd_dom"/>
</dbReference>
<dbReference type="InterPro" id="IPR013497">
    <property type="entry name" value="Topo_IA_cen"/>
</dbReference>
<dbReference type="CDD" id="cd03362">
    <property type="entry name" value="TOPRIM_TopoIA_TopoIII"/>
    <property type="match status" value="1"/>
</dbReference>
<dbReference type="FunFam" id="1.10.290.10:FF:000004">
    <property type="entry name" value="DNA topoisomerase 3"/>
    <property type="match status" value="1"/>
</dbReference>
<dbReference type="Pfam" id="PF01751">
    <property type="entry name" value="Toprim"/>
    <property type="match status" value="1"/>
</dbReference>
<keyword evidence="5" id="KW-0677">Repeat</keyword>
<dbReference type="GO" id="GO:0006265">
    <property type="term" value="P:DNA topological change"/>
    <property type="evidence" value="ECO:0007669"/>
    <property type="project" value="InterPro"/>
</dbReference>
<dbReference type="PROSITE" id="PS50880">
    <property type="entry name" value="TOPRIM"/>
    <property type="match status" value="1"/>
</dbReference>
<reference evidence="18 19" key="1">
    <citation type="submission" date="2019-03" db="EMBL/GenBank/DDBJ databases">
        <title>Genomic Encyclopedia of Type Strains, Phase IV (KMG-IV): sequencing the most valuable type-strain genomes for metagenomic binning, comparative biology and taxonomic classification.</title>
        <authorList>
            <person name="Goeker M."/>
        </authorList>
    </citation>
    <scope>NUCLEOTIDE SEQUENCE [LARGE SCALE GENOMIC DNA]</scope>
    <source>
        <strain evidence="18 19">DSM 28231</strain>
    </source>
</reference>
<dbReference type="InterPro" id="IPR023405">
    <property type="entry name" value="Topo_IA_core_domain"/>
</dbReference>
<dbReference type="InterPro" id="IPR006171">
    <property type="entry name" value="TOPRIM_dom"/>
</dbReference>
<dbReference type="RefSeq" id="WP_132022098.1">
    <property type="nucleotide sequence ID" value="NZ_CP016605.1"/>
</dbReference>
<evidence type="ECO:0000256" key="6">
    <source>
        <dbReference type="ARBA" id="ARBA00022771"/>
    </source>
</evidence>
<dbReference type="PRINTS" id="PR00417">
    <property type="entry name" value="PRTPISMRASEI"/>
</dbReference>
<comment type="caution">
    <text evidence="18">The sequence shown here is derived from an EMBL/GenBank/DDBJ whole genome shotgun (WGS) entry which is preliminary data.</text>
</comment>
<dbReference type="Gene3D" id="3.40.50.140">
    <property type="match status" value="1"/>
</dbReference>
<dbReference type="InterPro" id="IPR005738">
    <property type="entry name" value="TopoIII"/>
</dbReference>
<evidence type="ECO:0000256" key="9">
    <source>
        <dbReference type="ARBA" id="ARBA00023029"/>
    </source>
</evidence>
<dbReference type="InterPro" id="IPR013825">
    <property type="entry name" value="Topo_IA_cen_sub2"/>
</dbReference>
<dbReference type="Proteomes" id="UP000294841">
    <property type="component" value="Unassembled WGS sequence"/>
</dbReference>
<dbReference type="Gene3D" id="1.10.460.10">
    <property type="entry name" value="Topoisomerase I, domain 2"/>
    <property type="match status" value="1"/>
</dbReference>
<organism evidence="18 19">
    <name type="scientific">Bisgaardia hudsonensis</name>
    <dbReference type="NCBI Taxonomy" id="109472"/>
    <lineage>
        <taxon>Bacteria</taxon>
        <taxon>Pseudomonadati</taxon>
        <taxon>Pseudomonadota</taxon>
        <taxon>Gammaproteobacteria</taxon>
        <taxon>Pasteurellales</taxon>
        <taxon>Pasteurellaceae</taxon>
        <taxon>Bisgaardia</taxon>
    </lineage>
</organism>
<evidence type="ECO:0000256" key="5">
    <source>
        <dbReference type="ARBA" id="ARBA00022737"/>
    </source>
</evidence>
<dbReference type="GO" id="GO:0003677">
    <property type="term" value="F:DNA binding"/>
    <property type="evidence" value="ECO:0007669"/>
    <property type="project" value="UniProtKB-KW"/>
</dbReference>
<evidence type="ECO:0000259" key="16">
    <source>
        <dbReference type="PROSITE" id="PS50880"/>
    </source>
</evidence>
<evidence type="ECO:0000256" key="8">
    <source>
        <dbReference type="ARBA" id="ARBA00022842"/>
    </source>
</evidence>
<dbReference type="InterPro" id="IPR013498">
    <property type="entry name" value="Topo_IA_Znf"/>
</dbReference>
<gene>
    <name evidence="18" type="ORF">EV697_101461</name>
</gene>
<dbReference type="CDD" id="cd00186">
    <property type="entry name" value="TOP1Ac"/>
    <property type="match status" value="1"/>
</dbReference>
<proteinExistence type="inferred from homology"/>
<evidence type="ECO:0000256" key="15">
    <source>
        <dbReference type="ARBA" id="ARBA00032877"/>
    </source>
</evidence>
<dbReference type="InterPro" id="IPR000380">
    <property type="entry name" value="Topo_IA"/>
</dbReference>
<dbReference type="Pfam" id="PF01396">
    <property type="entry name" value="Zn_ribbon_Top1"/>
    <property type="match status" value="1"/>
</dbReference>
<dbReference type="Gene3D" id="1.10.290.10">
    <property type="entry name" value="Topoisomerase I, domain 4"/>
    <property type="match status" value="1"/>
</dbReference>
<protein>
    <recommendedName>
        <fullName evidence="3">DNA topoisomerase</fullName>
        <ecNumber evidence="3">5.6.2.1</ecNumber>
    </recommendedName>
    <alternativeName>
        <fullName evidence="15">Omega-protein</fullName>
    </alternativeName>
    <alternativeName>
        <fullName evidence="14">Relaxing enzyme</fullName>
    </alternativeName>
    <alternativeName>
        <fullName evidence="12">Swivelase</fullName>
    </alternativeName>
    <alternativeName>
        <fullName evidence="13">Untwisting enzyme</fullName>
    </alternativeName>
</protein>
<evidence type="ECO:0000256" key="13">
    <source>
        <dbReference type="ARBA" id="ARBA00031985"/>
    </source>
</evidence>
<dbReference type="GO" id="GO:0008270">
    <property type="term" value="F:zinc ion binding"/>
    <property type="evidence" value="ECO:0007669"/>
    <property type="project" value="UniProtKB-KW"/>
</dbReference>
<feature type="domain" description="Topo IA-type catalytic" evidence="17">
    <location>
        <begin position="151"/>
        <end position="600"/>
    </location>
</feature>
<dbReference type="InterPro" id="IPR003601">
    <property type="entry name" value="Topo_IA_2"/>
</dbReference>
<dbReference type="InterPro" id="IPR023406">
    <property type="entry name" value="Topo_IA_AS"/>
</dbReference>
<dbReference type="OrthoDB" id="9803554at2"/>
<keyword evidence="9" id="KW-0799">Topoisomerase</keyword>
<evidence type="ECO:0000313" key="19">
    <source>
        <dbReference type="Proteomes" id="UP000294841"/>
    </source>
</evidence>
<evidence type="ECO:0000256" key="3">
    <source>
        <dbReference type="ARBA" id="ARBA00012891"/>
    </source>
</evidence>
<dbReference type="PANTHER" id="PTHR11390">
    <property type="entry name" value="PROKARYOTIC DNA TOPOISOMERASE"/>
    <property type="match status" value="1"/>
</dbReference>
<comment type="catalytic activity">
    <reaction evidence="1">
        <text>ATP-independent breakage of single-stranded DNA, followed by passage and rejoining.</text>
        <dbReference type="EC" id="5.6.2.1"/>
    </reaction>
</comment>
<accession>A0A4V2SJD2</accession>
<evidence type="ECO:0000256" key="14">
    <source>
        <dbReference type="ARBA" id="ARBA00032235"/>
    </source>
</evidence>
<keyword evidence="6" id="KW-0863">Zinc-finger</keyword>